<organism evidence="6 7">
    <name type="scientific">Ceratobasidium theobromae</name>
    <dbReference type="NCBI Taxonomy" id="1582974"/>
    <lineage>
        <taxon>Eukaryota</taxon>
        <taxon>Fungi</taxon>
        <taxon>Dikarya</taxon>
        <taxon>Basidiomycota</taxon>
        <taxon>Agaricomycotina</taxon>
        <taxon>Agaricomycetes</taxon>
        <taxon>Cantharellales</taxon>
        <taxon>Ceratobasidiaceae</taxon>
        <taxon>Ceratobasidium</taxon>
    </lineage>
</organism>
<dbReference type="Pfam" id="PF24883">
    <property type="entry name" value="NPHP3_N"/>
    <property type="match status" value="1"/>
</dbReference>
<accession>A0A5N5QF36</accession>
<evidence type="ECO:0000256" key="1">
    <source>
        <dbReference type="ARBA" id="ARBA00022574"/>
    </source>
</evidence>
<dbReference type="CDD" id="cd00200">
    <property type="entry name" value="WD40"/>
    <property type="match status" value="2"/>
</dbReference>
<dbReference type="GO" id="GO:0005634">
    <property type="term" value="C:nucleus"/>
    <property type="evidence" value="ECO:0007669"/>
    <property type="project" value="TreeGrafter"/>
</dbReference>
<dbReference type="SMART" id="SM00320">
    <property type="entry name" value="WD40"/>
    <property type="match status" value="14"/>
</dbReference>
<dbReference type="GO" id="GO:1990234">
    <property type="term" value="C:transferase complex"/>
    <property type="evidence" value="ECO:0007669"/>
    <property type="project" value="UniProtKB-ARBA"/>
</dbReference>
<feature type="region of interest" description="Disordered" evidence="4">
    <location>
        <begin position="1"/>
        <end position="51"/>
    </location>
</feature>
<dbReference type="InterPro" id="IPR001680">
    <property type="entry name" value="WD40_rpt"/>
</dbReference>
<keyword evidence="1 3" id="KW-0853">WD repeat</keyword>
<feature type="compositionally biased region" description="Low complexity" evidence="4">
    <location>
        <begin position="1"/>
        <end position="15"/>
    </location>
</feature>
<feature type="repeat" description="WD" evidence="3">
    <location>
        <begin position="1309"/>
        <end position="1350"/>
    </location>
</feature>
<feature type="repeat" description="WD" evidence="3">
    <location>
        <begin position="1223"/>
        <end position="1255"/>
    </location>
</feature>
<dbReference type="Gene3D" id="2.130.10.10">
    <property type="entry name" value="YVTN repeat-like/Quinoprotein amine dehydrogenase"/>
    <property type="match status" value="6"/>
</dbReference>
<dbReference type="PROSITE" id="PS50837">
    <property type="entry name" value="NACHT"/>
    <property type="match status" value="1"/>
</dbReference>
<feature type="repeat" description="WD" evidence="3">
    <location>
        <begin position="1052"/>
        <end position="1084"/>
    </location>
</feature>
<dbReference type="Pfam" id="PF00400">
    <property type="entry name" value="WD40"/>
    <property type="match status" value="13"/>
</dbReference>
<dbReference type="PANTHER" id="PTHR22847:SF637">
    <property type="entry name" value="WD REPEAT DOMAIN 5B"/>
    <property type="match status" value="1"/>
</dbReference>
<feature type="repeat" description="WD" evidence="3">
    <location>
        <begin position="837"/>
        <end position="878"/>
    </location>
</feature>
<protein>
    <submittedName>
        <fullName evidence="6">Vegetative incompatibility protein HET-E-1</fullName>
    </submittedName>
</protein>
<evidence type="ECO:0000313" key="7">
    <source>
        <dbReference type="Proteomes" id="UP000383932"/>
    </source>
</evidence>
<feature type="repeat" description="WD" evidence="3">
    <location>
        <begin position="880"/>
        <end position="914"/>
    </location>
</feature>
<evidence type="ECO:0000259" key="5">
    <source>
        <dbReference type="PROSITE" id="PS50837"/>
    </source>
</evidence>
<feature type="repeat" description="WD" evidence="3">
    <location>
        <begin position="1352"/>
        <end position="1386"/>
    </location>
</feature>
<dbReference type="OrthoDB" id="538223at2759"/>
<dbReference type="InterPro" id="IPR056884">
    <property type="entry name" value="NPHP3-like_N"/>
</dbReference>
<feature type="repeat" description="WD" evidence="3">
    <location>
        <begin position="1009"/>
        <end position="1050"/>
    </location>
</feature>
<dbReference type="EMBL" id="SSOP01000182">
    <property type="protein sequence ID" value="KAB5590274.1"/>
    <property type="molecule type" value="Genomic_DNA"/>
</dbReference>
<dbReference type="PROSITE" id="PS00678">
    <property type="entry name" value="WD_REPEATS_1"/>
    <property type="match status" value="2"/>
</dbReference>
<dbReference type="InterPro" id="IPR011659">
    <property type="entry name" value="WD40"/>
</dbReference>
<feature type="domain" description="NACHT" evidence="5">
    <location>
        <begin position="245"/>
        <end position="390"/>
    </location>
</feature>
<evidence type="ECO:0000256" key="4">
    <source>
        <dbReference type="SAM" id="MobiDB-lite"/>
    </source>
</evidence>
<feature type="repeat" description="WD" evidence="3">
    <location>
        <begin position="1094"/>
        <end position="1135"/>
    </location>
</feature>
<dbReference type="PANTHER" id="PTHR22847">
    <property type="entry name" value="WD40 REPEAT PROTEIN"/>
    <property type="match status" value="1"/>
</dbReference>
<reference evidence="6 7" key="1">
    <citation type="journal article" date="2019" name="Fungal Biol. Biotechnol.">
        <title>Draft genome sequence of fastidious pathogen Ceratobasidium theobromae, which causes vascular-streak dieback in Theobroma cacao.</title>
        <authorList>
            <person name="Ali S.S."/>
            <person name="Asman A."/>
            <person name="Shao J."/>
            <person name="Firmansyah A.P."/>
            <person name="Susilo A.W."/>
            <person name="Rosmana A."/>
            <person name="McMahon P."/>
            <person name="Junaid M."/>
            <person name="Guest D."/>
            <person name="Kheng T.Y."/>
            <person name="Meinhardt L.W."/>
            <person name="Bailey B.A."/>
        </authorList>
    </citation>
    <scope>NUCLEOTIDE SEQUENCE [LARGE SCALE GENOMIC DNA]</scope>
    <source>
        <strain evidence="6 7">CT2</strain>
    </source>
</reference>
<dbReference type="PROSITE" id="PS50082">
    <property type="entry name" value="WD_REPEATS_2"/>
    <property type="match status" value="13"/>
</dbReference>
<keyword evidence="7" id="KW-1185">Reference proteome</keyword>
<keyword evidence="2" id="KW-0677">Repeat</keyword>
<dbReference type="InterPro" id="IPR036322">
    <property type="entry name" value="WD40_repeat_dom_sf"/>
</dbReference>
<dbReference type="InterPro" id="IPR019775">
    <property type="entry name" value="WD40_repeat_CS"/>
</dbReference>
<evidence type="ECO:0000313" key="6">
    <source>
        <dbReference type="EMBL" id="KAB5590274.1"/>
    </source>
</evidence>
<evidence type="ECO:0000256" key="3">
    <source>
        <dbReference type="PROSITE-ProRule" id="PRU00221"/>
    </source>
</evidence>
<dbReference type="Gene3D" id="3.40.50.300">
    <property type="entry name" value="P-loop containing nucleotide triphosphate hydrolases"/>
    <property type="match status" value="1"/>
</dbReference>
<feature type="repeat" description="WD" evidence="3">
    <location>
        <begin position="1180"/>
        <end position="1221"/>
    </location>
</feature>
<feature type="repeat" description="WD" evidence="3">
    <location>
        <begin position="1266"/>
        <end position="1307"/>
    </location>
</feature>
<dbReference type="PRINTS" id="PR00320">
    <property type="entry name" value="GPROTEINBRPT"/>
</dbReference>
<dbReference type="Pfam" id="PF07676">
    <property type="entry name" value="PD40"/>
    <property type="match status" value="1"/>
</dbReference>
<feature type="repeat" description="WD" evidence="3">
    <location>
        <begin position="923"/>
        <end position="964"/>
    </location>
</feature>
<dbReference type="SUPFAM" id="SSF52540">
    <property type="entry name" value="P-loop containing nucleoside triphosphate hydrolases"/>
    <property type="match status" value="1"/>
</dbReference>
<dbReference type="InterPro" id="IPR027417">
    <property type="entry name" value="P-loop_NTPase"/>
</dbReference>
<proteinExistence type="predicted"/>
<feature type="repeat" description="WD" evidence="3">
    <location>
        <begin position="966"/>
        <end position="1007"/>
    </location>
</feature>
<feature type="compositionally biased region" description="Low complexity" evidence="4">
    <location>
        <begin position="36"/>
        <end position="46"/>
    </location>
</feature>
<dbReference type="Proteomes" id="UP000383932">
    <property type="component" value="Unassembled WGS sequence"/>
</dbReference>
<feature type="repeat" description="WD" evidence="3">
    <location>
        <begin position="1137"/>
        <end position="1178"/>
    </location>
</feature>
<comment type="caution">
    <text evidence="6">The sequence shown here is derived from an EMBL/GenBank/DDBJ whole genome shotgun (WGS) entry which is preliminary data.</text>
</comment>
<dbReference type="SUPFAM" id="SSF50978">
    <property type="entry name" value="WD40 repeat-like"/>
    <property type="match status" value="3"/>
</dbReference>
<dbReference type="InterPro" id="IPR015943">
    <property type="entry name" value="WD40/YVTN_repeat-like_dom_sf"/>
</dbReference>
<dbReference type="PROSITE" id="PS50294">
    <property type="entry name" value="WD_REPEATS_REGION"/>
    <property type="match status" value="13"/>
</dbReference>
<sequence>MSTAQTPSSSSNLLSPPTPGQAPPASRTSNPPPAEPLASASPARSPYLTSSPSWTRLRTTLQSLHKYAVVFPILQSAIDSVISCTDVMEMALIHPDDYQDLVSELKTLSEFLIRYLQQSKASQISELIERTAMVIEEQAKQINDQRGREIGGDLIEANHDIAGLLKCYRCIQASFWQLQANAMLSSDIIGDPLANSRLEQINPAKLANYDSWLSTETNRRTCTKNTRIAVLLELDSWSCNPNSSNIYWMTGMAGTGKTTVASIFCETLKKRKQLVASFFCTRTTAECRDVGRIIPTIVYQLARYSLAFRSALCRILAGDPDISMGAISMQFESLLRDPILKVKDAIPENLVVVIDGLDECADSNSIRHFLEVLFRRSTNLPLKFFVTSQPETAIWQTMQSQYFGPQSVFISHEIEQSFVQADIVLYLSEELKFMSPPEVQVQKLAELSGGLFIYAATAARYIRAGEGFATAHGRLSTILETNSKSGKRHADINDLYTTILAATLEEGLEDEKDLIRLVLWTTLCACEPVSVETLTTLVAVSASSLVLTALQPLQPVVYVSENGNTATTFHASFSDFMFDHSSQFFCDEAKHNQFLARRCFEVMKEQLRFNICHLESSFIRDKDVKDLDDRIKKYLSPTLLYACRYWSDHLRQTTASQELFAYIDEFLSDRFLFWMEVMNLMHWMKIGTKMLCVSKSWLMVSTPMPSNFAEELTVIEQAHSAPLDLSVHIEESRRFIANFMANPVSESTPHIYISALPFRHQSSSVFENFRKHTRGLVTARGQIIERRDAAPFAIWNTGRAANSIAFSPDGTRLVFGTDEGTVTVKDVIDGSLVAGPLKGHEQWVLSVAFSPDGKRIASGSSDCTILVWNANNGMRLAGPFRGHTDTVKSVTFSPDSARIISGSWDHSVRVWGVQGGIPTLAPFLGHSRAVNSVAVSPDGTRIISGSDDHTIQIWDAHRGTRTISPLIGHSDSVTSVAFSPDGTRIISGSKDCTILIWNAVDGSHVANPLKGHSGLVQSVTFSPDGTHIVSSSDDTTVRVWRAVDGTPVGNPFKGHTKRVWSVAFSPDSICIASSGDNSTIHIWNAFANNSSSLQLGHTSPILSVAFSPDGTRIVSGSADHSICIWSANDGSLVTSPMVGHTGWVRSIALSPDGKHIASGSSDHTIIIWNALDGSRIAGPLQGHTSGVTSVCFSPDGTRIVSGSFDNTLRVWSTRDYALVGNPFKGHTSDVISVAFSPSGAYIASGSSDFTIIIWDALKGTLFAGPLRGHNSRVSSVAFSPDGMRIVSGSFDKTIYVWSAHDGTLIADLFNIHKNSIMSVAYSPDGTQIVSGSDDGTVVVSDANNGAVVAGPFKGHTGYVWSVTFSPDGLSVVSGSDDCTIRVWDVRGITSNIHPPEHDPISTNYWKRFIPAPQITVDKVGWVTNRNSNLLFWVPPEVAQYFPPLHNTLLIRPEGSLGIDYKGLLLGNDWHRCYRT</sequence>
<name>A0A5N5QF36_9AGAM</name>
<dbReference type="InterPro" id="IPR020472">
    <property type="entry name" value="WD40_PAC1"/>
</dbReference>
<dbReference type="InterPro" id="IPR007111">
    <property type="entry name" value="NACHT_NTPase"/>
</dbReference>
<gene>
    <name evidence="6" type="ORF">CTheo_6275</name>
</gene>
<evidence type="ECO:0000256" key="2">
    <source>
        <dbReference type="ARBA" id="ARBA00022737"/>
    </source>
</evidence>